<evidence type="ECO:0000313" key="1">
    <source>
        <dbReference type="EMBL" id="WLR43316.1"/>
    </source>
</evidence>
<gene>
    <name evidence="1" type="ORF">LC087_03765</name>
</gene>
<dbReference type="Proteomes" id="UP001197974">
    <property type="component" value="Chromosome"/>
</dbReference>
<dbReference type="RefSeq" id="WP_226539657.1">
    <property type="nucleotide sequence ID" value="NZ_CP129013.1"/>
</dbReference>
<proteinExistence type="predicted"/>
<keyword evidence="2" id="KW-1185">Reference proteome</keyword>
<dbReference type="EMBL" id="CP129013">
    <property type="protein sequence ID" value="WLR43316.1"/>
    <property type="molecule type" value="Genomic_DNA"/>
</dbReference>
<name>A0ABY9JV83_9BACI</name>
<sequence length="60" mass="7365">MMDYQYRRMAMNKWSEPTDKEKSNDNKKSMFHVITKLFSFKHSLKIEKKTIKNIVEFKSF</sequence>
<protein>
    <submittedName>
        <fullName evidence="1">Uncharacterized protein</fullName>
    </submittedName>
</protein>
<evidence type="ECO:0000313" key="2">
    <source>
        <dbReference type="Proteomes" id="UP001197974"/>
    </source>
</evidence>
<reference evidence="1 2" key="1">
    <citation type="submission" date="2023-06" db="EMBL/GenBank/DDBJ databases">
        <title>Five Gram-positive bacteria isolated from mangrove sediments in Shenzhen, Guangdong, China.</title>
        <authorList>
            <person name="Yu S."/>
            <person name="Zheng W."/>
            <person name="Huang Y."/>
        </authorList>
    </citation>
    <scope>NUCLEOTIDE SEQUENCE [LARGE SCALE GENOMIC DNA]</scope>
    <source>
        <strain evidence="1 2">SaN35-3</strain>
    </source>
</reference>
<organism evidence="1 2">
    <name type="scientific">Bacillus carboniphilus</name>
    <dbReference type="NCBI Taxonomy" id="86663"/>
    <lineage>
        <taxon>Bacteria</taxon>
        <taxon>Bacillati</taxon>
        <taxon>Bacillota</taxon>
        <taxon>Bacilli</taxon>
        <taxon>Bacillales</taxon>
        <taxon>Bacillaceae</taxon>
        <taxon>Bacillus</taxon>
    </lineage>
</organism>
<accession>A0ABY9JV83</accession>